<sequence length="159" mass="18177">MSNDERSVALAIENEILLAVVEINKWQHIIQDRRLALQRITHEAEVSNHFSDAVEDNESLLTMGSYPKARRGSRRLSTPALLNATEINTVRDTAETLQATDSPKAQMKDVTRLYSRIRGRGLVQYWPGRSQTCGVASVDPKERERERERRDNTIKYLGE</sequence>
<dbReference type="GeneID" id="90952715"/>
<reference evidence="2 3" key="1">
    <citation type="submission" date="2020-08" db="EMBL/GenBank/DDBJ databases">
        <title>The completed genome sequence of the pathogenic ascomycete fungus Penicillium digitatum.</title>
        <authorList>
            <person name="Wang M."/>
        </authorList>
    </citation>
    <scope>NUCLEOTIDE SEQUENCE [LARGE SCALE GENOMIC DNA]</scope>
    <source>
        <strain evidence="2 3">PdW03</strain>
    </source>
</reference>
<dbReference type="AlphaFoldDB" id="A0A7T6XUI1"/>
<accession>A0A7T6XUI1</accession>
<feature type="region of interest" description="Disordered" evidence="1">
    <location>
        <begin position="138"/>
        <end position="159"/>
    </location>
</feature>
<dbReference type="EMBL" id="CP060779">
    <property type="protein sequence ID" value="QQK47613.1"/>
    <property type="molecule type" value="Genomic_DNA"/>
</dbReference>
<evidence type="ECO:0000313" key="2">
    <source>
        <dbReference type="EMBL" id="QQK47613.1"/>
    </source>
</evidence>
<dbReference type="Proteomes" id="UP000595662">
    <property type="component" value="Chromosome 6"/>
</dbReference>
<dbReference type="RefSeq" id="XP_065957940.1">
    <property type="nucleotide sequence ID" value="XM_066101000.1"/>
</dbReference>
<protein>
    <submittedName>
        <fullName evidence="2">Uncharacterized protein</fullName>
    </submittedName>
</protein>
<name>A0A7T6XUI1_PENDI</name>
<evidence type="ECO:0000256" key="1">
    <source>
        <dbReference type="SAM" id="MobiDB-lite"/>
    </source>
</evidence>
<proteinExistence type="predicted"/>
<evidence type="ECO:0000313" key="3">
    <source>
        <dbReference type="Proteomes" id="UP000595662"/>
    </source>
</evidence>
<feature type="compositionally biased region" description="Basic and acidic residues" evidence="1">
    <location>
        <begin position="139"/>
        <end position="159"/>
    </location>
</feature>
<gene>
    <name evidence="2" type="ORF">Pdw03_5248</name>
</gene>
<organism evidence="2 3">
    <name type="scientific">Penicillium digitatum</name>
    <name type="common">Green mold</name>
    <dbReference type="NCBI Taxonomy" id="36651"/>
    <lineage>
        <taxon>Eukaryota</taxon>
        <taxon>Fungi</taxon>
        <taxon>Dikarya</taxon>
        <taxon>Ascomycota</taxon>
        <taxon>Pezizomycotina</taxon>
        <taxon>Eurotiomycetes</taxon>
        <taxon>Eurotiomycetidae</taxon>
        <taxon>Eurotiales</taxon>
        <taxon>Aspergillaceae</taxon>
        <taxon>Penicillium</taxon>
    </lineage>
</organism>